<dbReference type="InterPro" id="IPR011006">
    <property type="entry name" value="CheY-like_superfamily"/>
</dbReference>
<feature type="region of interest" description="Disordered" evidence="7">
    <location>
        <begin position="1"/>
        <end position="33"/>
    </location>
</feature>
<dbReference type="InterPro" id="IPR003594">
    <property type="entry name" value="HATPase_dom"/>
</dbReference>
<evidence type="ECO:0000256" key="7">
    <source>
        <dbReference type="SAM" id="MobiDB-lite"/>
    </source>
</evidence>
<name>B8HKK3_CYAP4</name>
<evidence type="ECO:0000256" key="6">
    <source>
        <dbReference type="PROSITE-ProRule" id="PRU00169"/>
    </source>
</evidence>
<dbReference type="eggNOG" id="COG0784">
    <property type="taxonomic scope" value="Bacteria"/>
</dbReference>
<dbReference type="PANTHER" id="PTHR43547">
    <property type="entry name" value="TWO-COMPONENT HISTIDINE KINASE"/>
    <property type="match status" value="1"/>
</dbReference>
<dbReference type="PRINTS" id="PR00344">
    <property type="entry name" value="BCTRLSENSOR"/>
</dbReference>
<evidence type="ECO:0000256" key="5">
    <source>
        <dbReference type="ARBA" id="ARBA00023012"/>
    </source>
</evidence>
<dbReference type="AlphaFoldDB" id="B8HKK3"/>
<evidence type="ECO:0000256" key="2">
    <source>
        <dbReference type="ARBA" id="ARBA00012438"/>
    </source>
</evidence>
<evidence type="ECO:0000256" key="1">
    <source>
        <dbReference type="ARBA" id="ARBA00000085"/>
    </source>
</evidence>
<dbReference type="Pfam" id="PF00072">
    <property type="entry name" value="Response_reg"/>
    <property type="match status" value="1"/>
</dbReference>
<dbReference type="OrthoDB" id="5555607at2"/>
<gene>
    <name evidence="10" type="ordered locus">Cyan7425_4537</name>
</gene>
<dbReference type="SMART" id="SM00448">
    <property type="entry name" value="REC"/>
    <property type="match status" value="1"/>
</dbReference>
<reference evidence="10" key="1">
    <citation type="submission" date="2009-01" db="EMBL/GenBank/DDBJ databases">
        <title>Complete sequence of chromosome Cyanothece sp. PCC 7425.</title>
        <authorList>
            <consortium name="US DOE Joint Genome Institute"/>
            <person name="Lucas S."/>
            <person name="Copeland A."/>
            <person name="Lapidus A."/>
            <person name="Glavina del Rio T."/>
            <person name="Dalin E."/>
            <person name="Tice H."/>
            <person name="Bruce D."/>
            <person name="Goodwin L."/>
            <person name="Pitluck S."/>
            <person name="Sims D."/>
            <person name="Meineke L."/>
            <person name="Brettin T."/>
            <person name="Detter J.C."/>
            <person name="Han C."/>
            <person name="Larimer F."/>
            <person name="Land M."/>
            <person name="Hauser L."/>
            <person name="Kyrpides N."/>
            <person name="Ovchinnikova G."/>
            <person name="Liberton M."/>
            <person name="Stoeckel J."/>
            <person name="Banerjee A."/>
            <person name="Singh A."/>
            <person name="Page L."/>
            <person name="Sato H."/>
            <person name="Zhao L."/>
            <person name="Sherman L."/>
            <person name="Pakrasi H."/>
            <person name="Richardson P."/>
        </authorList>
    </citation>
    <scope>NUCLEOTIDE SEQUENCE</scope>
    <source>
        <strain evidence="10">PCC 7425</strain>
    </source>
</reference>
<feature type="compositionally biased region" description="Polar residues" evidence="7">
    <location>
        <begin position="10"/>
        <end position="27"/>
    </location>
</feature>
<evidence type="ECO:0000313" key="10">
    <source>
        <dbReference type="EMBL" id="ACL46847.1"/>
    </source>
</evidence>
<feature type="domain" description="Response regulatory" evidence="9">
    <location>
        <begin position="134"/>
        <end position="254"/>
    </location>
</feature>
<dbReference type="Gene3D" id="3.30.565.10">
    <property type="entry name" value="Histidine kinase-like ATPase, C-terminal domain"/>
    <property type="match status" value="1"/>
</dbReference>
<sequence>MVRRQKSKASESQLADQRQITAQQNKTPPCPIVGVGASSGGLAHIFDRFLQEEGIGNRSNTGLGLGLTIVRSLVEQHGGTVGVSSQLGEGTTFTINLPLPTSSGEKHLSAPLQSAEPVPPTAISAQFSSLEGVRVLVVEDQVDVQELVKIILEQCGAQVNAVGSVVLALQTLMANPGTYDVLISDIGMPKQDGFALIRQVRLLENAKDRQIPAAALTAYANPEEKRAVLEAGFQVHISKPVDPMQLSEIVASLAGRR</sequence>
<organism evidence="10">
    <name type="scientific">Cyanothece sp. (strain PCC 7425 / ATCC 29141)</name>
    <dbReference type="NCBI Taxonomy" id="395961"/>
    <lineage>
        <taxon>Bacteria</taxon>
        <taxon>Bacillati</taxon>
        <taxon>Cyanobacteriota</taxon>
        <taxon>Cyanophyceae</taxon>
        <taxon>Gomontiellales</taxon>
        <taxon>Cyanothecaceae</taxon>
        <taxon>Cyanothece</taxon>
    </lineage>
</organism>
<evidence type="ECO:0000256" key="3">
    <source>
        <dbReference type="ARBA" id="ARBA00022553"/>
    </source>
</evidence>
<protein>
    <recommendedName>
        <fullName evidence="2">histidine kinase</fullName>
        <ecNumber evidence="2">2.7.13.3</ecNumber>
    </recommendedName>
</protein>
<dbReference type="SUPFAM" id="SSF55874">
    <property type="entry name" value="ATPase domain of HSP90 chaperone/DNA topoisomerase II/histidine kinase"/>
    <property type="match status" value="1"/>
</dbReference>
<dbReference type="InterPro" id="IPR036890">
    <property type="entry name" value="HATPase_C_sf"/>
</dbReference>
<comment type="catalytic activity">
    <reaction evidence="1">
        <text>ATP + protein L-histidine = ADP + protein N-phospho-L-histidine.</text>
        <dbReference type="EC" id="2.7.13.3"/>
    </reaction>
</comment>
<dbReference type="eggNOG" id="COG2205">
    <property type="taxonomic scope" value="Bacteria"/>
</dbReference>
<keyword evidence="5" id="KW-0902">Two-component regulatory system</keyword>
<evidence type="ECO:0000259" key="9">
    <source>
        <dbReference type="PROSITE" id="PS50110"/>
    </source>
</evidence>
<evidence type="ECO:0000259" key="8">
    <source>
        <dbReference type="PROSITE" id="PS50109"/>
    </source>
</evidence>
<dbReference type="PANTHER" id="PTHR43547:SF2">
    <property type="entry name" value="HYBRID SIGNAL TRANSDUCTION HISTIDINE KINASE C"/>
    <property type="match status" value="1"/>
</dbReference>
<dbReference type="HOGENOM" id="CLU_1080613_0_0_3"/>
<dbReference type="PROSITE" id="PS50110">
    <property type="entry name" value="RESPONSE_REGULATORY"/>
    <property type="match status" value="1"/>
</dbReference>
<dbReference type="InterPro" id="IPR001789">
    <property type="entry name" value="Sig_transdc_resp-reg_receiver"/>
</dbReference>
<dbReference type="InterPro" id="IPR004358">
    <property type="entry name" value="Sig_transdc_His_kin-like_C"/>
</dbReference>
<dbReference type="STRING" id="395961.Cyan7425_4537"/>
<dbReference type="Gene3D" id="3.40.50.2300">
    <property type="match status" value="1"/>
</dbReference>
<feature type="modified residue" description="4-aspartylphosphate" evidence="6">
    <location>
        <position position="185"/>
    </location>
</feature>
<dbReference type="InterPro" id="IPR005467">
    <property type="entry name" value="His_kinase_dom"/>
</dbReference>
<feature type="domain" description="Histidine kinase" evidence="8">
    <location>
        <begin position="34"/>
        <end position="101"/>
    </location>
</feature>
<keyword evidence="3 6" id="KW-0597">Phosphoprotein</keyword>
<dbReference type="GO" id="GO:0000155">
    <property type="term" value="F:phosphorelay sensor kinase activity"/>
    <property type="evidence" value="ECO:0007669"/>
    <property type="project" value="TreeGrafter"/>
</dbReference>
<proteinExistence type="predicted"/>
<dbReference type="EMBL" id="CP001344">
    <property type="protein sequence ID" value="ACL46847.1"/>
    <property type="molecule type" value="Genomic_DNA"/>
</dbReference>
<dbReference type="EC" id="2.7.13.3" evidence="2"/>
<dbReference type="Pfam" id="PF02518">
    <property type="entry name" value="HATPase_c"/>
    <property type="match status" value="1"/>
</dbReference>
<dbReference type="PROSITE" id="PS50109">
    <property type="entry name" value="HIS_KIN"/>
    <property type="match status" value="1"/>
</dbReference>
<keyword evidence="4 10" id="KW-0418">Kinase</keyword>
<accession>B8HKK3</accession>
<dbReference type="SUPFAM" id="SSF52172">
    <property type="entry name" value="CheY-like"/>
    <property type="match status" value="1"/>
</dbReference>
<evidence type="ECO:0000256" key="4">
    <source>
        <dbReference type="ARBA" id="ARBA00022777"/>
    </source>
</evidence>
<dbReference type="KEGG" id="cyn:Cyan7425_4537"/>
<keyword evidence="4 10" id="KW-0808">Transferase</keyword>